<organism evidence="3 4">
    <name type="scientific">Haemonchus contortus</name>
    <name type="common">Barber pole worm</name>
    <dbReference type="NCBI Taxonomy" id="6289"/>
    <lineage>
        <taxon>Eukaryota</taxon>
        <taxon>Metazoa</taxon>
        <taxon>Ecdysozoa</taxon>
        <taxon>Nematoda</taxon>
        <taxon>Chromadorea</taxon>
        <taxon>Rhabditida</taxon>
        <taxon>Rhabditina</taxon>
        <taxon>Rhabditomorpha</taxon>
        <taxon>Strongyloidea</taxon>
        <taxon>Trichostrongylidae</taxon>
        <taxon>Haemonchus</taxon>
    </lineage>
</organism>
<dbReference type="InterPro" id="IPR043128">
    <property type="entry name" value="Rev_trsase/Diguanyl_cyclase"/>
</dbReference>
<evidence type="ECO:0000256" key="1">
    <source>
        <dbReference type="SAM" id="MobiDB-lite"/>
    </source>
</evidence>
<protein>
    <submittedName>
        <fullName evidence="4">Reverse transcriptase domain-containing protein</fullName>
    </submittedName>
</protein>
<dbReference type="SUPFAM" id="SSF56672">
    <property type="entry name" value="DNA/RNA polymerases"/>
    <property type="match status" value="1"/>
</dbReference>
<dbReference type="OrthoDB" id="410104at2759"/>
<evidence type="ECO:0000313" key="3">
    <source>
        <dbReference type="Proteomes" id="UP000025227"/>
    </source>
</evidence>
<feature type="domain" description="Reverse transcriptase" evidence="2">
    <location>
        <begin position="508"/>
        <end position="760"/>
    </location>
</feature>
<reference evidence="4" key="1">
    <citation type="submission" date="2020-12" db="UniProtKB">
        <authorList>
            <consortium name="WormBaseParasite"/>
        </authorList>
    </citation>
    <scope>IDENTIFICATION</scope>
    <source>
        <strain evidence="4">MHco3</strain>
    </source>
</reference>
<dbReference type="CDD" id="cd01650">
    <property type="entry name" value="RT_nLTR_like"/>
    <property type="match status" value="1"/>
</dbReference>
<dbReference type="InterPro" id="IPR000477">
    <property type="entry name" value="RT_dom"/>
</dbReference>
<dbReference type="PANTHER" id="PTHR47027:SF20">
    <property type="entry name" value="REVERSE TRANSCRIPTASE-LIKE PROTEIN WITH RNA-DIRECTED DNA POLYMERASE DOMAIN"/>
    <property type="match status" value="1"/>
</dbReference>
<dbReference type="Pfam" id="PF03372">
    <property type="entry name" value="Exo_endo_phos"/>
    <property type="match status" value="1"/>
</dbReference>
<dbReference type="WBParaSite" id="HCON_00122480-00001">
    <property type="protein sequence ID" value="HCON_00122480-00001"/>
    <property type="gene ID" value="HCON_00122480"/>
</dbReference>
<keyword evidence="3" id="KW-1185">Reference proteome</keyword>
<dbReference type="SUPFAM" id="SSF56219">
    <property type="entry name" value="DNase I-like"/>
    <property type="match status" value="1"/>
</dbReference>
<dbReference type="InterPro" id="IPR005135">
    <property type="entry name" value="Endo/exonuclease/phosphatase"/>
</dbReference>
<dbReference type="AlphaFoldDB" id="A0A7I4YQN6"/>
<dbReference type="GO" id="GO:0003824">
    <property type="term" value="F:catalytic activity"/>
    <property type="evidence" value="ECO:0007669"/>
    <property type="project" value="InterPro"/>
</dbReference>
<dbReference type="InterPro" id="IPR043502">
    <property type="entry name" value="DNA/RNA_pol_sf"/>
</dbReference>
<dbReference type="Gene3D" id="3.60.10.10">
    <property type="entry name" value="Endonuclease/exonuclease/phosphatase"/>
    <property type="match status" value="1"/>
</dbReference>
<name>A0A7I4YQN6_HAECO</name>
<dbReference type="InterPro" id="IPR036691">
    <property type="entry name" value="Endo/exonu/phosph_ase_sf"/>
</dbReference>
<feature type="region of interest" description="Disordered" evidence="1">
    <location>
        <begin position="1"/>
        <end position="28"/>
    </location>
</feature>
<evidence type="ECO:0000259" key="2">
    <source>
        <dbReference type="PROSITE" id="PS50878"/>
    </source>
</evidence>
<accession>A0A7I4YQN6</accession>
<sequence length="979" mass="113084">MGFSFTAKNSNKNGPHSPEPEGAPNTAALGRTARERLLKSQGQNRLPKRRRTRMAIRTFNARTLASEACIEDLMMQARKIKYDVIGLTETRRHRPLHAVFETGEELFLGTCDSRGVGGVGVLVNTHLAMNIDSYESLTTRIGRLRLRRCGSIPALTIFVAYAPTSSYEEEELEAFYMDLERLYREDHTFFKVIVGDFNAKIGPRRTAEELHIGTHEVEWNEQGERLSEFIMTTHTIHGNSQFQKPSHLRWTWESPGGQFHNEIDHIIFNRRFCLTDVAVVPKFYTGSDHRLLRARFCFSVRGERAMKFRKRSPKTSINWDNFASLASKWEDSVIDNIDEEYNRLVEHLHDSATKAESLRVAKRRLSSETLELIRQRGIARAAGNYQRTSELAKLCREAIKEDLKERRAAVMDEAAEAGKSIRKARRSFVNYKTKMTSLRRPDEPLLHPGGQWRRQDEYIAPSVLPSEIRHAITSMKNCTAPGPDRIKAEHLKSIPPVIIKTLARLFTRYLSECKVPTSWKTSKTVLLYKMGDPDDIGNYRPICLLSVIYKLFTRVILNRIGRTLDEGQPCEQAGFRRGFSTIDHIHTLTRLIEVSREYKMPLCLTFIDLKKAFDTVETEAVIEALGNQGVPTQYIRMLRELYDSFRISPFYKEVIVNVKRGVRQGDTISPKLFSAALENIMRHLEWEDLGVKVDGRFLHHLRFADDIVLITPNIEQAERMLAEFDSACGKIGLRLNLTKTMFMKNGLVPDAPFTLNGTNISECSSYVYLGREVNMMNDLAPELCRRKRAAWGAFKNIEGVVKKTKNTRLRAHLFDTVVLPALTYASETWTLRKQDEHAVSVTQRALERAMLGISLYTQVQKGIRSSELRHRTKIRDAVDYAKKSKIRWAGHVMRYSDDRWTRAVTDWIPRDIKRTPGRPPTRWSDFFTKALNERNVEPRVPGARTIHWTTLARDRDEWRRYWRPLEEVDDQRDDRRQVR</sequence>
<dbReference type="Proteomes" id="UP000025227">
    <property type="component" value="Unplaced"/>
</dbReference>
<dbReference type="PANTHER" id="PTHR47027">
    <property type="entry name" value="REVERSE TRANSCRIPTASE DOMAIN-CONTAINING PROTEIN"/>
    <property type="match status" value="1"/>
</dbReference>
<evidence type="ECO:0000313" key="4">
    <source>
        <dbReference type="WBParaSite" id="HCON_00122480-00001"/>
    </source>
</evidence>
<dbReference type="PROSITE" id="PS50878">
    <property type="entry name" value="RT_POL"/>
    <property type="match status" value="1"/>
</dbReference>
<feature type="compositionally biased region" description="Polar residues" evidence="1">
    <location>
        <begin position="1"/>
        <end position="14"/>
    </location>
</feature>
<dbReference type="Gene3D" id="3.30.70.270">
    <property type="match status" value="1"/>
</dbReference>
<proteinExistence type="predicted"/>
<dbReference type="Pfam" id="PF00078">
    <property type="entry name" value="RVT_1"/>
    <property type="match status" value="1"/>
</dbReference>